<accession>A0A5C5VV19</accession>
<organism evidence="1 2">
    <name type="scientific">Thalassoglobus neptunius</name>
    <dbReference type="NCBI Taxonomy" id="1938619"/>
    <lineage>
        <taxon>Bacteria</taxon>
        <taxon>Pseudomonadati</taxon>
        <taxon>Planctomycetota</taxon>
        <taxon>Planctomycetia</taxon>
        <taxon>Planctomycetales</taxon>
        <taxon>Planctomycetaceae</taxon>
        <taxon>Thalassoglobus</taxon>
    </lineage>
</organism>
<dbReference type="Proteomes" id="UP000317243">
    <property type="component" value="Unassembled WGS sequence"/>
</dbReference>
<sequence length="145" mass="15866">MSRKRLIPIWVGCPACGRVAKTTPGDDDGLCICGSGWLVQLPDQQAKELNKPKLDGSLPLTELSADMARLWDQSERLGKEIARLKRIRDACKGRVLGAIGDAKSGGLPDGRVIQRVLVTRKAHTVPESTYVTVRVRKPSPNRAKK</sequence>
<evidence type="ECO:0000313" key="2">
    <source>
        <dbReference type="Proteomes" id="UP000317243"/>
    </source>
</evidence>
<reference evidence="1 2" key="1">
    <citation type="submission" date="2019-02" db="EMBL/GenBank/DDBJ databases">
        <title>Deep-cultivation of Planctomycetes and their phenomic and genomic characterization uncovers novel biology.</title>
        <authorList>
            <person name="Wiegand S."/>
            <person name="Jogler M."/>
            <person name="Boedeker C."/>
            <person name="Pinto D."/>
            <person name="Vollmers J."/>
            <person name="Rivas-Marin E."/>
            <person name="Kohn T."/>
            <person name="Peeters S.H."/>
            <person name="Heuer A."/>
            <person name="Rast P."/>
            <person name="Oberbeckmann S."/>
            <person name="Bunk B."/>
            <person name="Jeske O."/>
            <person name="Meyerdierks A."/>
            <person name="Storesund J.E."/>
            <person name="Kallscheuer N."/>
            <person name="Luecker S."/>
            <person name="Lage O.M."/>
            <person name="Pohl T."/>
            <person name="Merkel B.J."/>
            <person name="Hornburger P."/>
            <person name="Mueller R.-W."/>
            <person name="Bruemmer F."/>
            <person name="Labrenz M."/>
            <person name="Spormann A.M."/>
            <person name="Op Den Camp H."/>
            <person name="Overmann J."/>
            <person name="Amann R."/>
            <person name="Jetten M.S.M."/>
            <person name="Mascher T."/>
            <person name="Medema M.H."/>
            <person name="Devos D.P."/>
            <person name="Kaster A.-K."/>
            <person name="Ovreas L."/>
            <person name="Rohde M."/>
            <person name="Galperin M.Y."/>
            <person name="Jogler C."/>
        </authorList>
    </citation>
    <scope>NUCLEOTIDE SEQUENCE [LARGE SCALE GENOMIC DNA]</scope>
    <source>
        <strain evidence="1 2">KOR42</strain>
    </source>
</reference>
<dbReference type="RefSeq" id="WP_146512127.1">
    <property type="nucleotide sequence ID" value="NZ_SIHI01000045.1"/>
</dbReference>
<comment type="caution">
    <text evidence="1">The sequence shown here is derived from an EMBL/GenBank/DDBJ whole genome shotgun (WGS) entry which is preliminary data.</text>
</comment>
<dbReference type="AlphaFoldDB" id="A0A5C5VV19"/>
<name>A0A5C5VV19_9PLAN</name>
<dbReference type="EMBL" id="SIHI01000045">
    <property type="protein sequence ID" value="TWT41451.1"/>
    <property type="molecule type" value="Genomic_DNA"/>
</dbReference>
<proteinExistence type="predicted"/>
<keyword evidence="2" id="KW-1185">Reference proteome</keyword>
<evidence type="ECO:0000313" key="1">
    <source>
        <dbReference type="EMBL" id="TWT41451.1"/>
    </source>
</evidence>
<gene>
    <name evidence="1" type="ORF">KOR42_48040</name>
</gene>
<protein>
    <submittedName>
        <fullName evidence="1">Uncharacterized protein</fullName>
    </submittedName>
</protein>